<dbReference type="AlphaFoldDB" id="A0A1G6R5I2"/>
<protein>
    <submittedName>
        <fullName evidence="1">Uncharacterized protein</fullName>
    </submittedName>
</protein>
<dbReference type="InterPro" id="IPR023614">
    <property type="entry name" value="Porin_dom_sf"/>
</dbReference>
<dbReference type="Proteomes" id="UP000199411">
    <property type="component" value="Unassembled WGS sequence"/>
</dbReference>
<sequence>MVGELNTYSDNYYAMPGFNQTWPFGMDQIRLDGKFEIDKLILKPTVALEQLNRFFLTDDEIKSKNISTKMPGFGAKLDIEFPFLTSKARFYSFLETQQIYINSKYSHWPYVYGSGVSLPIKNLTLQSEFVYGKGATNYVGLIESGDTQSETEVPSCYSSANTARRFRAYNIEANYAINDYWGLYGGFDKLNFMNDLNSSNQSIQSADGKFLGISYNLTKSTTLRLEYDLFSTQYYNQSKHITTSRARQLFLSAQYDF</sequence>
<dbReference type="Gene3D" id="2.40.160.10">
    <property type="entry name" value="Porin"/>
    <property type="match status" value="1"/>
</dbReference>
<name>A0A1G6R5I2_9BACT</name>
<organism evidence="1 2">
    <name type="scientific">Desulfurella multipotens</name>
    <dbReference type="NCBI Taxonomy" id="79269"/>
    <lineage>
        <taxon>Bacteria</taxon>
        <taxon>Pseudomonadati</taxon>
        <taxon>Campylobacterota</taxon>
        <taxon>Desulfurellia</taxon>
        <taxon>Desulfurellales</taxon>
        <taxon>Desulfurellaceae</taxon>
        <taxon>Desulfurella</taxon>
    </lineage>
</organism>
<gene>
    <name evidence="1" type="ORF">SAMN05660835_01726</name>
</gene>
<evidence type="ECO:0000313" key="1">
    <source>
        <dbReference type="EMBL" id="SDC99872.1"/>
    </source>
</evidence>
<accession>A0A1G6R5I2</accession>
<keyword evidence="2" id="KW-1185">Reference proteome</keyword>
<dbReference type="EMBL" id="FMYU01000015">
    <property type="protein sequence ID" value="SDC99872.1"/>
    <property type="molecule type" value="Genomic_DNA"/>
</dbReference>
<proteinExistence type="predicted"/>
<reference evidence="2" key="1">
    <citation type="submission" date="2016-10" db="EMBL/GenBank/DDBJ databases">
        <authorList>
            <person name="Varghese N."/>
            <person name="Submissions S."/>
        </authorList>
    </citation>
    <scope>NUCLEOTIDE SEQUENCE [LARGE SCALE GENOMIC DNA]</scope>
    <source>
        <strain evidence="2">DSM 8415</strain>
    </source>
</reference>
<dbReference type="SUPFAM" id="SSF56935">
    <property type="entry name" value="Porins"/>
    <property type="match status" value="1"/>
</dbReference>
<evidence type="ECO:0000313" key="2">
    <source>
        <dbReference type="Proteomes" id="UP000199411"/>
    </source>
</evidence>